<dbReference type="EMBL" id="JABEZX010000007">
    <property type="protein sequence ID" value="MBA0561918.1"/>
    <property type="molecule type" value="Genomic_DNA"/>
</dbReference>
<gene>
    <name evidence="1" type="ORF">Golob_018709</name>
</gene>
<proteinExistence type="predicted"/>
<keyword evidence="2" id="KW-1185">Reference proteome</keyword>
<name>A0A7J8MB36_9ROSI</name>
<accession>A0A7J8MB36</accession>
<sequence length="34" mass="4076">MRIMEELWCIRSQDFSMSSNLTLLRPLILTVHQL</sequence>
<comment type="caution">
    <text evidence="1">The sequence shown here is derived from an EMBL/GenBank/DDBJ whole genome shotgun (WGS) entry which is preliminary data.</text>
</comment>
<feature type="non-terminal residue" evidence="1">
    <location>
        <position position="34"/>
    </location>
</feature>
<reference evidence="1 2" key="1">
    <citation type="journal article" date="2019" name="Genome Biol. Evol.">
        <title>Insights into the evolution of the New World diploid cottons (Gossypium, subgenus Houzingenia) based on genome sequencing.</title>
        <authorList>
            <person name="Grover C.E."/>
            <person name="Arick M.A. 2nd"/>
            <person name="Thrash A."/>
            <person name="Conover J.L."/>
            <person name="Sanders W.S."/>
            <person name="Peterson D.G."/>
            <person name="Frelichowski J.E."/>
            <person name="Scheffler J.A."/>
            <person name="Scheffler B.E."/>
            <person name="Wendel J.F."/>
        </authorList>
    </citation>
    <scope>NUCLEOTIDE SEQUENCE [LARGE SCALE GENOMIC DNA]</scope>
    <source>
        <strain evidence="1">157</strain>
        <tissue evidence="1">Leaf</tissue>
    </source>
</reference>
<dbReference type="Proteomes" id="UP000593572">
    <property type="component" value="Unassembled WGS sequence"/>
</dbReference>
<evidence type="ECO:0000313" key="1">
    <source>
        <dbReference type="EMBL" id="MBA0561918.1"/>
    </source>
</evidence>
<dbReference type="AlphaFoldDB" id="A0A7J8MB36"/>
<evidence type="ECO:0000313" key="2">
    <source>
        <dbReference type="Proteomes" id="UP000593572"/>
    </source>
</evidence>
<organism evidence="1 2">
    <name type="scientific">Gossypium lobatum</name>
    <dbReference type="NCBI Taxonomy" id="34289"/>
    <lineage>
        <taxon>Eukaryota</taxon>
        <taxon>Viridiplantae</taxon>
        <taxon>Streptophyta</taxon>
        <taxon>Embryophyta</taxon>
        <taxon>Tracheophyta</taxon>
        <taxon>Spermatophyta</taxon>
        <taxon>Magnoliopsida</taxon>
        <taxon>eudicotyledons</taxon>
        <taxon>Gunneridae</taxon>
        <taxon>Pentapetalae</taxon>
        <taxon>rosids</taxon>
        <taxon>malvids</taxon>
        <taxon>Malvales</taxon>
        <taxon>Malvaceae</taxon>
        <taxon>Malvoideae</taxon>
        <taxon>Gossypium</taxon>
    </lineage>
</organism>
<protein>
    <submittedName>
        <fullName evidence="1">Uncharacterized protein</fullName>
    </submittedName>
</protein>